<reference evidence="5 6" key="1">
    <citation type="submission" date="2023-02" db="EMBL/GenBank/DDBJ databases">
        <title>Genome sequence of Sphingobacterium sp. KACC 22765.</title>
        <authorList>
            <person name="Kim S."/>
            <person name="Heo J."/>
            <person name="Kwon S.-W."/>
        </authorList>
    </citation>
    <scope>NUCLEOTIDE SEQUENCE [LARGE SCALE GENOMIC DNA]</scope>
    <source>
        <strain evidence="5 6">KACC 22765</strain>
    </source>
</reference>
<feature type="chain" id="PRO_5045465982" description="Beta/gamma crystallin 'Greek key' domain-containing protein" evidence="3">
    <location>
        <begin position="23"/>
        <end position="484"/>
    </location>
</feature>
<keyword evidence="3" id="KW-0732">Signal</keyword>
<keyword evidence="6" id="KW-1185">Reference proteome</keyword>
<proteinExistence type="inferred from homology"/>
<feature type="signal peptide" evidence="3">
    <location>
        <begin position="1"/>
        <end position="22"/>
    </location>
</feature>
<dbReference type="SUPFAM" id="SSF55486">
    <property type="entry name" value="Metalloproteases ('zincins'), catalytic domain"/>
    <property type="match status" value="1"/>
</dbReference>
<evidence type="ECO:0000256" key="2">
    <source>
        <dbReference type="ARBA" id="ARBA00022737"/>
    </source>
</evidence>
<dbReference type="PROSITE" id="PS50915">
    <property type="entry name" value="CRYSTALLIN_BETA_GAMMA"/>
    <property type="match status" value="1"/>
</dbReference>
<dbReference type="PROSITE" id="PS51257">
    <property type="entry name" value="PROKAR_LIPOPROTEIN"/>
    <property type="match status" value="1"/>
</dbReference>
<sequence length="484" mass="53242">MKKYINYSKAYLLVCSAFFALATACSDPNFKEVAPSDLSTADVNQTLIDTSLANLTFVSNPVNLNIVMFVPNDNPARSDYRPRLSQLFVHFQQWFHDEMARYGYNDYLGLPKADSSRLVNIIEIPAAGGQADYPYSSSVSASKIVNEVNAYRAAHPEKFSSNRHYLILLPERTVGTTGQPFYGWGRYCFAVDNQFMSVNHIPHPNNSNLLGGMLHELGHGLNLAHNHAKYQSEAPTLGTSLMGSGNVSFSRGQPTFLTQVDAAILHRNEVFQANGPASNIYSAATQTVSPRFQINNSTQQLQIGGTYTSNLPVSDILVYMDPNVNNEGVGVNKDYNAVAWRFPVNTANQISGTIDLRELNFKGNTPYELRLKLLFENGTIANNSYAFNYKNDLLTTNLDTLFTFADASYNGIKGSFGIGKYTTADLISRGVANNSISSLQIGTEIRAVLYNGDNFTGDSLVVTANSTYLSSFNDKTSSIKIEAK</sequence>
<dbReference type="Proteomes" id="UP001221558">
    <property type="component" value="Chromosome"/>
</dbReference>
<dbReference type="RefSeq" id="WP_274267368.1">
    <property type="nucleotide sequence ID" value="NZ_CP117880.1"/>
</dbReference>
<gene>
    <name evidence="5" type="ORF">PQ465_20360</name>
</gene>
<feature type="domain" description="Beta/gamma crystallin 'Greek key'" evidence="4">
    <location>
        <begin position="445"/>
        <end position="483"/>
    </location>
</feature>
<keyword evidence="2" id="KW-0677">Repeat</keyword>
<dbReference type="Gene3D" id="2.60.20.10">
    <property type="entry name" value="Crystallins"/>
    <property type="match status" value="1"/>
</dbReference>
<evidence type="ECO:0000259" key="4">
    <source>
        <dbReference type="PROSITE" id="PS50915"/>
    </source>
</evidence>
<dbReference type="SUPFAM" id="SSF49695">
    <property type="entry name" value="gamma-Crystallin-like"/>
    <property type="match status" value="1"/>
</dbReference>
<protein>
    <recommendedName>
        <fullName evidence="4">Beta/gamma crystallin 'Greek key' domain-containing protein</fullName>
    </recommendedName>
</protein>
<dbReference type="EMBL" id="CP117880">
    <property type="protein sequence ID" value="WDF68635.1"/>
    <property type="molecule type" value="Genomic_DNA"/>
</dbReference>
<organism evidence="5 6">
    <name type="scientific">Sphingobacterium oryzagri</name>
    <dbReference type="NCBI Taxonomy" id="3025669"/>
    <lineage>
        <taxon>Bacteria</taxon>
        <taxon>Pseudomonadati</taxon>
        <taxon>Bacteroidota</taxon>
        <taxon>Sphingobacteriia</taxon>
        <taxon>Sphingobacteriales</taxon>
        <taxon>Sphingobacteriaceae</taxon>
        <taxon>Sphingobacterium</taxon>
    </lineage>
</organism>
<dbReference type="InterPro" id="IPR001064">
    <property type="entry name" value="Beta/gamma_crystallin"/>
</dbReference>
<evidence type="ECO:0000256" key="3">
    <source>
        <dbReference type="SAM" id="SignalP"/>
    </source>
</evidence>
<dbReference type="InterPro" id="IPR011024">
    <property type="entry name" value="G_crystallin-like"/>
</dbReference>
<name>A0ABY7WK15_9SPHI</name>
<accession>A0ABY7WK15</accession>
<evidence type="ECO:0000256" key="1">
    <source>
        <dbReference type="ARBA" id="ARBA00009646"/>
    </source>
</evidence>
<evidence type="ECO:0000313" key="6">
    <source>
        <dbReference type="Proteomes" id="UP001221558"/>
    </source>
</evidence>
<comment type="similarity">
    <text evidence="1">Belongs to the beta/gamma-crystallin family.</text>
</comment>
<evidence type="ECO:0000313" key="5">
    <source>
        <dbReference type="EMBL" id="WDF68635.1"/>
    </source>
</evidence>